<organism evidence="1 2">
    <name type="scientific">Penicillium oxalicum (strain 114-2 / CGMCC 5302)</name>
    <name type="common">Penicillium decumbens</name>
    <dbReference type="NCBI Taxonomy" id="933388"/>
    <lineage>
        <taxon>Eukaryota</taxon>
        <taxon>Fungi</taxon>
        <taxon>Dikarya</taxon>
        <taxon>Ascomycota</taxon>
        <taxon>Pezizomycotina</taxon>
        <taxon>Eurotiomycetes</taxon>
        <taxon>Eurotiomycetidae</taxon>
        <taxon>Eurotiales</taxon>
        <taxon>Aspergillaceae</taxon>
        <taxon>Penicillium</taxon>
    </lineage>
</organism>
<reference evidence="1 2" key="1">
    <citation type="journal article" date="2013" name="PLoS ONE">
        <title>Genomic and secretomic analyses reveal unique features of the lignocellulolytic enzyme system of Penicillium decumbens.</title>
        <authorList>
            <person name="Liu G."/>
            <person name="Zhang L."/>
            <person name="Wei X."/>
            <person name="Zou G."/>
            <person name="Qin Y."/>
            <person name="Ma L."/>
            <person name="Li J."/>
            <person name="Zheng H."/>
            <person name="Wang S."/>
            <person name="Wang C."/>
            <person name="Xun L."/>
            <person name="Zhao G.-P."/>
            <person name="Zhou Z."/>
            <person name="Qu Y."/>
        </authorList>
    </citation>
    <scope>NUCLEOTIDE SEQUENCE [LARGE SCALE GENOMIC DNA]</scope>
    <source>
        <strain evidence="2">114-2 / CGMCC 5302</strain>
    </source>
</reference>
<gene>
    <name evidence="1" type="ORF">PDE_01062</name>
</gene>
<name>S7ZBR0_PENO1</name>
<sequence length="86" mass="9079">MGTNKSSTCNANIRLLFCARDLTALGGPSSRLQPVWMRLGVPSAPRILTARLLVIQSLGLGNLKLLAPVARVHVAPAIMCTSIDAV</sequence>
<protein>
    <submittedName>
        <fullName evidence="1">Uncharacterized protein</fullName>
    </submittedName>
</protein>
<accession>S7ZBR0</accession>
<dbReference type="EMBL" id="KB644408">
    <property type="protein sequence ID" value="EPS26126.1"/>
    <property type="molecule type" value="Genomic_DNA"/>
</dbReference>
<keyword evidence="2" id="KW-1185">Reference proteome</keyword>
<dbReference type="Proteomes" id="UP000019376">
    <property type="component" value="Unassembled WGS sequence"/>
</dbReference>
<evidence type="ECO:0000313" key="1">
    <source>
        <dbReference type="EMBL" id="EPS26126.1"/>
    </source>
</evidence>
<dbReference type="HOGENOM" id="CLU_2498568_0_0_1"/>
<dbReference type="AlphaFoldDB" id="S7ZBR0"/>
<proteinExistence type="predicted"/>
<evidence type="ECO:0000313" key="2">
    <source>
        <dbReference type="Proteomes" id="UP000019376"/>
    </source>
</evidence>